<dbReference type="Gene3D" id="3.40.50.2000">
    <property type="entry name" value="Glycogen Phosphorylase B"/>
    <property type="match status" value="2"/>
</dbReference>
<dbReference type="RefSeq" id="WP_011784316.1">
    <property type="nucleotide sequence ID" value="NZ_CAXEXJ010000007.1"/>
</dbReference>
<dbReference type="AlphaFoldDB" id="A0A833N8T8"/>
<feature type="domain" description="Glycosyl transferase family 1" evidence="1">
    <location>
        <begin position="160"/>
        <end position="291"/>
    </location>
</feature>
<dbReference type="EMBL" id="WBMP01000015">
    <property type="protein sequence ID" value="KAE8544627.1"/>
    <property type="molecule type" value="Genomic_DNA"/>
</dbReference>
<dbReference type="Pfam" id="PF13439">
    <property type="entry name" value="Glyco_transf_4"/>
    <property type="match status" value="1"/>
</dbReference>
<protein>
    <submittedName>
        <fullName evidence="3">Poly(Glycerol-phosphate) alpha-glucosyltransferase</fullName>
        <ecNumber evidence="3">2.4.1.52</ecNumber>
    </submittedName>
</protein>
<dbReference type="InterPro" id="IPR028098">
    <property type="entry name" value="Glyco_trans_4-like_N"/>
</dbReference>
<dbReference type="PANTHER" id="PTHR12526:SF634">
    <property type="entry name" value="BLL3361 PROTEIN"/>
    <property type="match status" value="1"/>
</dbReference>
<dbReference type="InterPro" id="IPR001296">
    <property type="entry name" value="Glyco_trans_1"/>
</dbReference>
<accession>A0A833N8T8</accession>
<name>A0A833N8T8_MARNT</name>
<dbReference type="GO" id="GO:0047265">
    <property type="term" value="F:poly(glycerol-phosphate) alpha-glucosyltransferase activity"/>
    <property type="evidence" value="ECO:0007669"/>
    <property type="project" value="UniProtKB-EC"/>
</dbReference>
<evidence type="ECO:0000259" key="1">
    <source>
        <dbReference type="Pfam" id="PF00534"/>
    </source>
</evidence>
<dbReference type="SUPFAM" id="SSF53756">
    <property type="entry name" value="UDP-Glycosyltransferase/glycogen phosphorylase"/>
    <property type="match status" value="1"/>
</dbReference>
<sequence>MNILMLMLSDNPDTGGMEKHARELSSELARLGHTVTLAAASQHLSDLEPAVKTRALDTGGSRNSPFLLLTVLRLIRANGFDVIHAQGTKAAFVLQRLTPFTRSLMRVATIHGFKSRYPKAAAFHQLIAVSQALATDIAQPGVTVIYNGVSVIPQAPALLPKETERPVWLAVGRLVSVKGFDFLIRTFQYCPGTLLIAGDGPERQRLADLISSTHQSETVKLLGFRSDVPALMAAADGVVISSEREGFSYVCAEALLLGKPVISTDVPIANEILPEKHIFRGEDPKRFAAYLSQDTSTLVAEQAEAQAFAADQLSLSSMASQTLNVYQRAIANLVSIH</sequence>
<proteinExistence type="predicted"/>
<feature type="domain" description="Glycosyltransferase subfamily 4-like N-terminal" evidence="2">
    <location>
        <begin position="15"/>
        <end position="150"/>
    </location>
</feature>
<comment type="caution">
    <text evidence="3">The sequence shown here is derived from an EMBL/GenBank/DDBJ whole genome shotgun (WGS) entry which is preliminary data.</text>
</comment>
<dbReference type="Proteomes" id="UP000469950">
    <property type="component" value="Unassembled WGS sequence"/>
</dbReference>
<organism evidence="3 4">
    <name type="scientific">Marinobacter nauticus</name>
    <name type="common">Marinobacter hydrocarbonoclasticus</name>
    <name type="synonym">Marinobacter aquaeolei</name>
    <dbReference type="NCBI Taxonomy" id="2743"/>
    <lineage>
        <taxon>Bacteria</taxon>
        <taxon>Pseudomonadati</taxon>
        <taxon>Pseudomonadota</taxon>
        <taxon>Gammaproteobacteria</taxon>
        <taxon>Pseudomonadales</taxon>
        <taxon>Marinobacteraceae</taxon>
        <taxon>Marinobacter</taxon>
    </lineage>
</organism>
<evidence type="ECO:0000259" key="2">
    <source>
        <dbReference type="Pfam" id="PF13439"/>
    </source>
</evidence>
<dbReference type="CDD" id="cd03811">
    <property type="entry name" value="GT4_GT28_WabH-like"/>
    <property type="match status" value="1"/>
</dbReference>
<dbReference type="PANTHER" id="PTHR12526">
    <property type="entry name" value="GLYCOSYLTRANSFERASE"/>
    <property type="match status" value="1"/>
</dbReference>
<evidence type="ECO:0000313" key="3">
    <source>
        <dbReference type="EMBL" id="KAE8544627.1"/>
    </source>
</evidence>
<dbReference type="EC" id="2.4.1.52" evidence="3"/>
<reference evidence="3 4" key="1">
    <citation type="submission" date="2019-10" db="EMBL/GenBank/DDBJ databases">
        <title>Draft genome sequence of Marinobacter hydrocarbonoclasticus NCT7M from the microbiome of the marine copepod.</title>
        <authorList>
            <person name="Nuttall R."/>
            <person name="Sharma G."/>
            <person name="Moisander P."/>
        </authorList>
    </citation>
    <scope>NUCLEOTIDE SEQUENCE [LARGE SCALE GENOMIC DNA]</scope>
    <source>
        <strain evidence="3 4">NCT7M</strain>
    </source>
</reference>
<dbReference type="OMA" id="ANIGRMP"/>
<keyword evidence="3" id="KW-0808">Transferase</keyword>
<gene>
    <name evidence="3" type="ORF">F6453_3073</name>
</gene>
<keyword evidence="3" id="KW-0328">Glycosyltransferase</keyword>
<dbReference type="GO" id="GO:1901135">
    <property type="term" value="P:carbohydrate derivative metabolic process"/>
    <property type="evidence" value="ECO:0007669"/>
    <property type="project" value="UniProtKB-ARBA"/>
</dbReference>
<evidence type="ECO:0000313" key="4">
    <source>
        <dbReference type="Proteomes" id="UP000469950"/>
    </source>
</evidence>
<dbReference type="Pfam" id="PF00534">
    <property type="entry name" value="Glycos_transf_1"/>
    <property type="match status" value="1"/>
</dbReference>